<organism evidence="1 2">
    <name type="scientific">Vigna unguiculata</name>
    <name type="common">Cowpea</name>
    <dbReference type="NCBI Taxonomy" id="3917"/>
    <lineage>
        <taxon>Eukaryota</taxon>
        <taxon>Viridiplantae</taxon>
        <taxon>Streptophyta</taxon>
        <taxon>Embryophyta</taxon>
        <taxon>Tracheophyta</taxon>
        <taxon>Spermatophyta</taxon>
        <taxon>Magnoliopsida</taxon>
        <taxon>eudicotyledons</taxon>
        <taxon>Gunneridae</taxon>
        <taxon>Pentapetalae</taxon>
        <taxon>rosids</taxon>
        <taxon>fabids</taxon>
        <taxon>Fabales</taxon>
        <taxon>Fabaceae</taxon>
        <taxon>Papilionoideae</taxon>
        <taxon>50 kb inversion clade</taxon>
        <taxon>NPAAA clade</taxon>
        <taxon>indigoferoid/millettioid clade</taxon>
        <taxon>Phaseoleae</taxon>
        <taxon>Vigna</taxon>
    </lineage>
</organism>
<dbReference type="AlphaFoldDB" id="A0A4D6L3W4"/>
<accession>A0A4D6L3W4</accession>
<dbReference type="EMBL" id="CP039346">
    <property type="protein sequence ID" value="QCD83193.1"/>
    <property type="molecule type" value="Genomic_DNA"/>
</dbReference>
<dbReference type="Proteomes" id="UP000501690">
    <property type="component" value="Linkage Group LG2"/>
</dbReference>
<protein>
    <submittedName>
        <fullName evidence="1">Uncharacterized protein</fullName>
    </submittedName>
</protein>
<evidence type="ECO:0000313" key="1">
    <source>
        <dbReference type="EMBL" id="QCD83193.1"/>
    </source>
</evidence>
<name>A0A4D6L3W4_VIGUN</name>
<sequence>MEKKRRKVCNRSLRAKVFHSSYDRLAQAKVFSPKRDTCRLSRSSEIELA</sequence>
<proteinExistence type="predicted"/>
<gene>
    <name evidence="1" type="ORF">DEO72_LG2g3536</name>
</gene>
<evidence type="ECO:0000313" key="2">
    <source>
        <dbReference type="Proteomes" id="UP000501690"/>
    </source>
</evidence>
<reference evidence="1 2" key="1">
    <citation type="submission" date="2019-04" db="EMBL/GenBank/DDBJ databases">
        <title>An improved genome assembly and genetic linkage map for asparagus bean, Vigna unguiculata ssp. sesquipedialis.</title>
        <authorList>
            <person name="Xia Q."/>
            <person name="Zhang R."/>
            <person name="Dong Y."/>
        </authorList>
    </citation>
    <scope>NUCLEOTIDE SEQUENCE [LARGE SCALE GENOMIC DNA]</scope>
    <source>
        <tissue evidence="1">Leaf</tissue>
    </source>
</reference>
<keyword evidence="2" id="KW-1185">Reference proteome</keyword>